<dbReference type="SUPFAM" id="SSF52440">
    <property type="entry name" value="PreATP-grasp domain"/>
    <property type="match status" value="1"/>
</dbReference>
<evidence type="ECO:0000259" key="11">
    <source>
        <dbReference type="PROSITE" id="PS50975"/>
    </source>
</evidence>
<dbReference type="PROSITE" id="PS50975">
    <property type="entry name" value="ATP_GRASP"/>
    <property type="match status" value="1"/>
</dbReference>
<evidence type="ECO:0000256" key="6">
    <source>
        <dbReference type="ARBA" id="ARBA00022741"/>
    </source>
</evidence>
<dbReference type="SUPFAM" id="SSF56059">
    <property type="entry name" value="Glutathione synthetase ATP-binding domain-like"/>
    <property type="match status" value="1"/>
</dbReference>
<dbReference type="Pfam" id="PF02955">
    <property type="entry name" value="GSH-S_ATP"/>
    <property type="match status" value="1"/>
</dbReference>
<dbReference type="PANTHER" id="PTHR21621">
    <property type="entry name" value="RIBOSOMAL PROTEIN S6 MODIFICATION PROTEIN"/>
    <property type="match status" value="1"/>
</dbReference>
<evidence type="ECO:0000313" key="12">
    <source>
        <dbReference type="EMBL" id="RCL78426.1"/>
    </source>
</evidence>
<dbReference type="EMBL" id="QOQF01000001">
    <property type="protein sequence ID" value="RCL78426.1"/>
    <property type="molecule type" value="Genomic_DNA"/>
</dbReference>
<evidence type="ECO:0000256" key="5">
    <source>
        <dbReference type="ARBA" id="ARBA00022723"/>
    </source>
</evidence>
<evidence type="ECO:0000256" key="1">
    <source>
        <dbReference type="ARBA" id="ARBA00001936"/>
    </source>
</evidence>
<dbReference type="GO" id="GO:0005737">
    <property type="term" value="C:cytoplasm"/>
    <property type="evidence" value="ECO:0007669"/>
    <property type="project" value="TreeGrafter"/>
</dbReference>
<dbReference type="InterPro" id="IPR016185">
    <property type="entry name" value="PreATP-grasp_dom_sf"/>
</dbReference>
<dbReference type="NCBIfam" id="NF003573">
    <property type="entry name" value="PRK05246.1"/>
    <property type="match status" value="1"/>
</dbReference>
<comment type="cofactor">
    <cofactor evidence="1">
        <name>Mn(2+)</name>
        <dbReference type="ChEBI" id="CHEBI:29035"/>
    </cofactor>
</comment>
<evidence type="ECO:0000256" key="4">
    <source>
        <dbReference type="ARBA" id="ARBA00022684"/>
    </source>
</evidence>
<protein>
    <recommendedName>
        <fullName evidence="10">Glutathione synthetase</fullName>
        <ecNumber evidence="10">6.3.2.3</ecNumber>
    </recommendedName>
    <alternativeName>
        <fullName evidence="10">GSH synthetase</fullName>
        <shortName evidence="10">GSH-S</shortName>
        <shortName evidence="10">GSHase</shortName>
    </alternativeName>
    <alternativeName>
        <fullName evidence="10">Glutathione synthase</fullName>
    </alternativeName>
</protein>
<evidence type="ECO:0000256" key="3">
    <source>
        <dbReference type="ARBA" id="ARBA00022598"/>
    </source>
</evidence>
<dbReference type="HAMAP" id="MF_00162">
    <property type="entry name" value="GSH_S"/>
    <property type="match status" value="1"/>
</dbReference>
<dbReference type="GO" id="GO:0046872">
    <property type="term" value="F:metal ion binding"/>
    <property type="evidence" value="ECO:0007669"/>
    <property type="project" value="UniProtKB-KW"/>
</dbReference>
<dbReference type="InterPro" id="IPR004218">
    <property type="entry name" value="GSHS_ATP-bd"/>
</dbReference>
<dbReference type="InterPro" id="IPR013815">
    <property type="entry name" value="ATP_grasp_subdomain_1"/>
</dbReference>
<dbReference type="EC" id="6.3.2.3" evidence="10"/>
<dbReference type="AlphaFoldDB" id="A0A368E4H0"/>
<reference evidence="12 13" key="1">
    <citation type="journal article" date="2018" name="Microbiome">
        <title>Fine metagenomic profile of the Mediterranean stratified and mixed water columns revealed by assembly and recruitment.</title>
        <authorList>
            <person name="Haro-Moreno J.M."/>
            <person name="Lopez-Perez M."/>
            <person name="De La Torre J.R."/>
            <person name="Picazo A."/>
            <person name="Camacho A."/>
            <person name="Rodriguez-Valera F."/>
        </authorList>
    </citation>
    <scope>NUCLEOTIDE SEQUENCE [LARGE SCALE GENOMIC DNA]</scope>
    <source>
        <strain evidence="12">MED-G55</strain>
    </source>
</reference>
<evidence type="ECO:0000256" key="7">
    <source>
        <dbReference type="ARBA" id="ARBA00022840"/>
    </source>
</evidence>
<feature type="domain" description="ATP-grasp" evidence="11">
    <location>
        <begin position="128"/>
        <end position="309"/>
    </location>
</feature>
<dbReference type="Gene3D" id="3.30.1490.20">
    <property type="entry name" value="ATP-grasp fold, A domain"/>
    <property type="match status" value="1"/>
</dbReference>
<proteinExistence type="inferred from homology"/>
<comment type="cofactor">
    <cofactor evidence="2">
        <name>Mg(2+)</name>
        <dbReference type="ChEBI" id="CHEBI:18420"/>
    </cofactor>
</comment>
<accession>A0A368E4H0</accession>
<sequence length="314" mass="34735">MVLKVAIQMDPIESIDVGGDSTFALGLEAQKRGFELHYYLPEDMSLRDGAVTARLRSLVLRDKSEDYFSAGPEEVHNLKDMDVVLMRQDPPFDMAYISATHMLEQICDDTLVVNNPVAVRNGPEKILPVLFPTLQPPTLLTRDLKALEDFRKEFGDIILKPVYGNGGAGVFRVTHQDENFSALVEMFMVSSREPIVAQQYLPDVRQGDKRVILVEGEAVASLNRIPQPGEARANVHVGGRPVASELSERDIEIADTIGGYLKDNGIIFAGIDVIGDYLTEINVTSPTCIREIADFGGPDVAKLIWDAIEARLKR</sequence>
<dbReference type="InterPro" id="IPR004215">
    <property type="entry name" value="GSHS_N"/>
</dbReference>
<keyword evidence="9" id="KW-0464">Manganese</keyword>
<dbReference type="GO" id="GO:0005524">
    <property type="term" value="F:ATP binding"/>
    <property type="evidence" value="ECO:0007669"/>
    <property type="project" value="UniProtKB-UniRule"/>
</dbReference>
<name>A0A368E4H0_9PROT</name>
<evidence type="ECO:0000256" key="8">
    <source>
        <dbReference type="ARBA" id="ARBA00022842"/>
    </source>
</evidence>
<keyword evidence="4 10" id="KW-0317">Glutathione biosynthesis</keyword>
<dbReference type="PANTHER" id="PTHR21621:SF4">
    <property type="entry name" value="GLUTATHIONE SYNTHETASE"/>
    <property type="match status" value="1"/>
</dbReference>
<dbReference type="InterPro" id="IPR006284">
    <property type="entry name" value="Glut_synth_pro"/>
</dbReference>
<comment type="similarity">
    <text evidence="10">Belongs to the prokaryotic GSH synthase family.</text>
</comment>
<dbReference type="Gene3D" id="3.40.50.20">
    <property type="match status" value="1"/>
</dbReference>
<comment type="catalytic activity">
    <reaction evidence="10">
        <text>gamma-L-glutamyl-L-cysteine + glycine + ATP = glutathione + ADP + phosphate + H(+)</text>
        <dbReference type="Rhea" id="RHEA:13557"/>
        <dbReference type="ChEBI" id="CHEBI:15378"/>
        <dbReference type="ChEBI" id="CHEBI:30616"/>
        <dbReference type="ChEBI" id="CHEBI:43474"/>
        <dbReference type="ChEBI" id="CHEBI:57305"/>
        <dbReference type="ChEBI" id="CHEBI:57925"/>
        <dbReference type="ChEBI" id="CHEBI:58173"/>
        <dbReference type="ChEBI" id="CHEBI:456216"/>
        <dbReference type="EC" id="6.3.2.3"/>
    </reaction>
</comment>
<keyword evidence="6 10" id="KW-0547">Nucleotide-binding</keyword>
<comment type="caution">
    <text evidence="12">The sequence shown here is derived from an EMBL/GenBank/DDBJ whole genome shotgun (WGS) entry which is preliminary data.</text>
</comment>
<evidence type="ECO:0000256" key="9">
    <source>
        <dbReference type="ARBA" id="ARBA00023211"/>
    </source>
</evidence>
<dbReference type="Gene3D" id="3.30.470.20">
    <property type="entry name" value="ATP-grasp fold, B domain"/>
    <property type="match status" value="1"/>
</dbReference>
<keyword evidence="8" id="KW-0460">Magnesium</keyword>
<organism evidence="12 13">
    <name type="scientific">PS1 clade bacterium</name>
    <dbReference type="NCBI Taxonomy" id="2175152"/>
    <lineage>
        <taxon>Bacteria</taxon>
        <taxon>Pseudomonadati</taxon>
        <taxon>Pseudomonadota</taxon>
        <taxon>Alphaproteobacteria</taxon>
        <taxon>PS1 clade</taxon>
    </lineage>
</organism>
<dbReference type="InterPro" id="IPR011761">
    <property type="entry name" value="ATP-grasp"/>
</dbReference>
<gene>
    <name evidence="10" type="primary">gshB</name>
    <name evidence="12" type="ORF">DBW69_00350</name>
</gene>
<keyword evidence="3 10" id="KW-0436">Ligase</keyword>
<keyword evidence="5" id="KW-0479">Metal-binding</keyword>
<comment type="pathway">
    <text evidence="10">Sulfur metabolism; glutathione biosynthesis; glutathione from L-cysteine and L-glutamate: step 2/2.</text>
</comment>
<dbReference type="UniPathway" id="UPA00142">
    <property type="reaction ID" value="UER00210"/>
</dbReference>
<dbReference type="Proteomes" id="UP000252132">
    <property type="component" value="Unassembled WGS sequence"/>
</dbReference>
<evidence type="ECO:0000313" key="13">
    <source>
        <dbReference type="Proteomes" id="UP000252132"/>
    </source>
</evidence>
<dbReference type="Pfam" id="PF02951">
    <property type="entry name" value="GSH-S_N"/>
    <property type="match status" value="1"/>
</dbReference>
<evidence type="ECO:0000256" key="2">
    <source>
        <dbReference type="ARBA" id="ARBA00001946"/>
    </source>
</evidence>
<dbReference type="GO" id="GO:0004363">
    <property type="term" value="F:glutathione synthase activity"/>
    <property type="evidence" value="ECO:0007669"/>
    <property type="project" value="UniProtKB-UniRule"/>
</dbReference>
<dbReference type="NCBIfam" id="TIGR01380">
    <property type="entry name" value="glut_syn"/>
    <property type="match status" value="1"/>
</dbReference>
<keyword evidence="7 10" id="KW-0067">ATP-binding</keyword>
<evidence type="ECO:0000256" key="10">
    <source>
        <dbReference type="HAMAP-Rule" id="MF_00162"/>
    </source>
</evidence>